<feature type="compositionally biased region" description="Polar residues" evidence="1">
    <location>
        <begin position="848"/>
        <end position="859"/>
    </location>
</feature>
<dbReference type="AlphaFoldDB" id="A0A8E2EYQ8"/>
<dbReference type="EMBL" id="KV749897">
    <property type="protein sequence ID" value="OCL07329.1"/>
    <property type="molecule type" value="Genomic_DNA"/>
</dbReference>
<dbReference type="OrthoDB" id="5986190at2759"/>
<dbReference type="InterPro" id="IPR000719">
    <property type="entry name" value="Prot_kinase_dom"/>
</dbReference>
<keyword evidence="4" id="KW-1185">Reference proteome</keyword>
<protein>
    <submittedName>
        <fullName evidence="3">Kinase-like protein</fullName>
    </submittedName>
</protein>
<proteinExistence type="predicted"/>
<dbReference type="PANTHER" id="PTHR34706">
    <property type="entry name" value="SLR1338 PROTEIN"/>
    <property type="match status" value="1"/>
</dbReference>
<reference evidence="3 4" key="1">
    <citation type="journal article" date="2016" name="Nat. Commun.">
        <title>Ectomycorrhizal ecology is imprinted in the genome of the dominant symbiotic fungus Cenococcum geophilum.</title>
        <authorList>
            <consortium name="DOE Joint Genome Institute"/>
            <person name="Peter M."/>
            <person name="Kohler A."/>
            <person name="Ohm R.A."/>
            <person name="Kuo A."/>
            <person name="Krutzmann J."/>
            <person name="Morin E."/>
            <person name="Arend M."/>
            <person name="Barry K.W."/>
            <person name="Binder M."/>
            <person name="Choi C."/>
            <person name="Clum A."/>
            <person name="Copeland A."/>
            <person name="Grisel N."/>
            <person name="Haridas S."/>
            <person name="Kipfer T."/>
            <person name="LaButti K."/>
            <person name="Lindquist E."/>
            <person name="Lipzen A."/>
            <person name="Maire R."/>
            <person name="Meier B."/>
            <person name="Mihaltcheva S."/>
            <person name="Molinier V."/>
            <person name="Murat C."/>
            <person name="Poggeler S."/>
            <person name="Quandt C.A."/>
            <person name="Sperisen C."/>
            <person name="Tritt A."/>
            <person name="Tisserant E."/>
            <person name="Crous P.W."/>
            <person name="Henrissat B."/>
            <person name="Nehls U."/>
            <person name="Egli S."/>
            <person name="Spatafora J.W."/>
            <person name="Grigoriev I.V."/>
            <person name="Martin F.M."/>
        </authorList>
    </citation>
    <scope>NUCLEOTIDE SEQUENCE [LARGE SCALE GENOMIC DNA]</scope>
    <source>
        <strain evidence="3 4">CBS 207.34</strain>
    </source>
</reference>
<sequence length="868" mass="97989">MAVTPRPQRDEKSAIQEFNCWAEQSSCMGTHGATPEVNCPFIPFPAVQKYFSDLRRVKNLLSVLFESYEIPIDPNISLNDPPPNTFVLKTYRTQNAEKYYRNEVDAFRRLDLQGPCAKTMIGFYGSFKQDNTYNVILEYADKGNLEQYFRTVSPPTREEDKIKFWERLFNLAKALVQMHGMQPSKNDGPRIFPGWHQDIKPENILVTSVEDGSDYDCYFKLADMGLSHFRSEVACDEIEDIDSHGTRSYGAPECYRPDDFLESCPLKVKQKVDIWSLGCIYSEAVIWIMTGHDGLFHYRMLRRDAVASIPNFRDGNCFHDGHVVLDIVNSKHATLRSLIDSNCITNRVIDPMISFMLATSDTRPDALQLWKWSQQILKDAMNQLQSKGTVRSSPYNPRPQLYDVSSLAHWRGGQVSTSEGQTPLGPRVYGPPGVYLSTALEVPARGPPTTVNTGLGMLDGVANPMWSAQRGAEFSFPRRSSSNRSTQGQGPGLTGYSVKLPGEELLDQASFNGNHRLQTPFISPDSRQKKRTTLDSVPKQNCSLYAIPPAASLGGHQKNGLSTSSQQQYYATQYRHPSAHGNIPPNNRFQPTISTSFTSTCPYPPSSCDKKLPELTIDEAHRWLTQKKQGNKNDQLPASYLLDRLNQRDHMFLIDNSASMEQHWTQVQALFKILSYLVKRKDPDGLELKFTVSSGNTYKSKKTSDLSQTLAGMAPHGISNITSDLNGILYTYAERLAMPRGIRRKKVRPLSVYIFTDGVWQPECEAIPPIKYIVEKLQQNGSPGDQAGLQFIRFGDDPMGLSRLEHLDSNLGLPRDIVDTEPYERGNVWKMLLGAIDRRFDRQHERQQANTRSSNTRTPETFGALGYK</sequence>
<dbReference type="SUPFAM" id="SSF56112">
    <property type="entry name" value="Protein kinase-like (PK-like)"/>
    <property type="match status" value="1"/>
</dbReference>
<dbReference type="InterPro" id="IPR011009">
    <property type="entry name" value="Kinase-like_dom_sf"/>
</dbReference>
<gene>
    <name evidence="3" type="ORF">AOQ84DRAFT_222973</name>
</gene>
<dbReference type="GO" id="GO:0005524">
    <property type="term" value="F:ATP binding"/>
    <property type="evidence" value="ECO:0007669"/>
    <property type="project" value="InterPro"/>
</dbReference>
<name>A0A8E2EYQ8_9PEZI</name>
<feature type="region of interest" description="Disordered" evidence="1">
    <location>
        <begin position="516"/>
        <end position="537"/>
    </location>
</feature>
<evidence type="ECO:0000256" key="1">
    <source>
        <dbReference type="SAM" id="MobiDB-lite"/>
    </source>
</evidence>
<dbReference type="Proteomes" id="UP000250140">
    <property type="component" value="Unassembled WGS sequence"/>
</dbReference>
<feature type="domain" description="Protein kinase" evidence="2">
    <location>
        <begin position="54"/>
        <end position="377"/>
    </location>
</feature>
<feature type="region of interest" description="Disordered" evidence="1">
    <location>
        <begin position="474"/>
        <end position="498"/>
    </location>
</feature>
<dbReference type="PROSITE" id="PS50011">
    <property type="entry name" value="PROTEIN_KINASE_DOM"/>
    <property type="match status" value="1"/>
</dbReference>
<dbReference type="Pfam" id="PF00069">
    <property type="entry name" value="Pkinase"/>
    <property type="match status" value="1"/>
</dbReference>
<keyword evidence="3" id="KW-0418">Kinase</keyword>
<organism evidence="3 4">
    <name type="scientific">Glonium stellatum</name>
    <dbReference type="NCBI Taxonomy" id="574774"/>
    <lineage>
        <taxon>Eukaryota</taxon>
        <taxon>Fungi</taxon>
        <taxon>Dikarya</taxon>
        <taxon>Ascomycota</taxon>
        <taxon>Pezizomycotina</taxon>
        <taxon>Dothideomycetes</taxon>
        <taxon>Pleosporomycetidae</taxon>
        <taxon>Gloniales</taxon>
        <taxon>Gloniaceae</taxon>
        <taxon>Glonium</taxon>
    </lineage>
</organism>
<evidence type="ECO:0000259" key="2">
    <source>
        <dbReference type="PROSITE" id="PS50011"/>
    </source>
</evidence>
<dbReference type="InterPro" id="IPR036465">
    <property type="entry name" value="vWFA_dom_sf"/>
</dbReference>
<dbReference type="Gene3D" id="1.10.510.10">
    <property type="entry name" value="Transferase(Phosphotransferase) domain 1"/>
    <property type="match status" value="1"/>
</dbReference>
<accession>A0A8E2EYQ8</accession>
<evidence type="ECO:0000313" key="3">
    <source>
        <dbReference type="EMBL" id="OCL07329.1"/>
    </source>
</evidence>
<evidence type="ECO:0000313" key="4">
    <source>
        <dbReference type="Proteomes" id="UP000250140"/>
    </source>
</evidence>
<dbReference type="CDD" id="cd00180">
    <property type="entry name" value="PKc"/>
    <property type="match status" value="1"/>
</dbReference>
<dbReference type="SUPFAM" id="SSF53300">
    <property type="entry name" value="vWA-like"/>
    <property type="match status" value="1"/>
</dbReference>
<dbReference type="PANTHER" id="PTHR34706:SF1">
    <property type="entry name" value="VWFA DOMAIN-CONTAINING PROTEIN"/>
    <property type="match status" value="1"/>
</dbReference>
<dbReference type="GO" id="GO:0004672">
    <property type="term" value="F:protein kinase activity"/>
    <property type="evidence" value="ECO:0007669"/>
    <property type="project" value="InterPro"/>
</dbReference>
<feature type="region of interest" description="Disordered" evidence="1">
    <location>
        <begin position="843"/>
        <end position="868"/>
    </location>
</feature>
<keyword evidence="3" id="KW-0808">Transferase</keyword>
<dbReference type="SMART" id="SM00220">
    <property type="entry name" value="S_TKc"/>
    <property type="match status" value="1"/>
</dbReference>